<dbReference type="AlphaFoldDB" id="A0A067PMM6"/>
<dbReference type="InParanoid" id="A0A067PMM6"/>
<sequence>EFEGRVLVYHSAVAQFYAASDICGAGGMYQECICSNLNWHSEDACYATEVNANMCGMWGMVVGCVKLFFLFLSGGKKYPCALIKWLVLVDNAPDEVTGMWVVKP</sequence>
<dbReference type="Proteomes" id="UP000027265">
    <property type="component" value="Unassembled WGS sequence"/>
</dbReference>
<proteinExistence type="predicted"/>
<gene>
    <name evidence="2" type="ORF">JAAARDRAFT_115987</name>
</gene>
<name>A0A067PMM6_9AGAM</name>
<evidence type="ECO:0000256" key="1">
    <source>
        <dbReference type="SAM" id="Phobius"/>
    </source>
</evidence>
<feature type="non-terminal residue" evidence="2">
    <location>
        <position position="1"/>
    </location>
</feature>
<protein>
    <submittedName>
        <fullName evidence="2">Uncharacterized protein</fullName>
    </submittedName>
</protein>
<feature type="non-terminal residue" evidence="2">
    <location>
        <position position="104"/>
    </location>
</feature>
<evidence type="ECO:0000313" key="3">
    <source>
        <dbReference type="Proteomes" id="UP000027265"/>
    </source>
</evidence>
<dbReference type="EMBL" id="KL197739">
    <property type="protein sequence ID" value="KDQ52562.1"/>
    <property type="molecule type" value="Genomic_DNA"/>
</dbReference>
<dbReference type="OrthoDB" id="3187773at2759"/>
<keyword evidence="1" id="KW-0472">Membrane</keyword>
<accession>A0A067PMM6</accession>
<evidence type="ECO:0000313" key="2">
    <source>
        <dbReference type="EMBL" id="KDQ52562.1"/>
    </source>
</evidence>
<reference evidence="3" key="1">
    <citation type="journal article" date="2014" name="Proc. Natl. Acad. Sci. U.S.A.">
        <title>Extensive sampling of basidiomycete genomes demonstrates inadequacy of the white-rot/brown-rot paradigm for wood decay fungi.</title>
        <authorList>
            <person name="Riley R."/>
            <person name="Salamov A.A."/>
            <person name="Brown D.W."/>
            <person name="Nagy L.G."/>
            <person name="Floudas D."/>
            <person name="Held B.W."/>
            <person name="Levasseur A."/>
            <person name="Lombard V."/>
            <person name="Morin E."/>
            <person name="Otillar R."/>
            <person name="Lindquist E.A."/>
            <person name="Sun H."/>
            <person name="LaButti K.M."/>
            <person name="Schmutz J."/>
            <person name="Jabbour D."/>
            <person name="Luo H."/>
            <person name="Baker S.E."/>
            <person name="Pisabarro A.G."/>
            <person name="Walton J.D."/>
            <person name="Blanchette R.A."/>
            <person name="Henrissat B."/>
            <person name="Martin F."/>
            <person name="Cullen D."/>
            <person name="Hibbett D.S."/>
            <person name="Grigoriev I.V."/>
        </authorList>
    </citation>
    <scope>NUCLEOTIDE SEQUENCE [LARGE SCALE GENOMIC DNA]</scope>
    <source>
        <strain evidence="3">MUCL 33604</strain>
    </source>
</reference>
<organism evidence="2 3">
    <name type="scientific">Jaapia argillacea MUCL 33604</name>
    <dbReference type="NCBI Taxonomy" id="933084"/>
    <lineage>
        <taxon>Eukaryota</taxon>
        <taxon>Fungi</taxon>
        <taxon>Dikarya</taxon>
        <taxon>Basidiomycota</taxon>
        <taxon>Agaricomycotina</taxon>
        <taxon>Agaricomycetes</taxon>
        <taxon>Agaricomycetidae</taxon>
        <taxon>Jaapiales</taxon>
        <taxon>Jaapiaceae</taxon>
        <taxon>Jaapia</taxon>
    </lineage>
</organism>
<feature type="transmembrane region" description="Helical" evidence="1">
    <location>
        <begin position="56"/>
        <end position="74"/>
    </location>
</feature>
<keyword evidence="1" id="KW-1133">Transmembrane helix</keyword>
<dbReference type="HOGENOM" id="CLU_006344_16_1_1"/>
<keyword evidence="3" id="KW-1185">Reference proteome</keyword>
<keyword evidence="1" id="KW-0812">Transmembrane</keyword>